<evidence type="ECO:0000313" key="7">
    <source>
        <dbReference type="EMBL" id="MBD7944696.1"/>
    </source>
</evidence>
<sequence>MTRLQITGFKSIGALIASFGMYMLHIVNEAIVVLVFFMLLDMVTGVLRSFLTKSWNSTVGMAGIIKKVAIFVLIGMAGAVEYIALSAGQDGKGLVILAVTSFFIVNEGISILENCAQIGLPIPPILYNVLEKLHKDPIGKEQSLLRHPSMQKMDKVQLLKENEVLQQELLIKETKEEEKL</sequence>
<comment type="subcellular location">
    <subcellularLocation>
        <location evidence="1">Membrane</location>
        <topology evidence="1">Multi-pass membrane protein</topology>
    </subcellularLocation>
</comment>
<gene>
    <name evidence="7" type="ORF">H9650_11275</name>
</gene>
<comment type="similarity">
    <text evidence="5">Belongs to the bacteriophage holin family. Cp-1 holin subfamily.</text>
</comment>
<evidence type="ECO:0000256" key="1">
    <source>
        <dbReference type="ARBA" id="ARBA00004141"/>
    </source>
</evidence>
<dbReference type="NCBIfam" id="TIGR01593">
    <property type="entry name" value="holin_tox_secr"/>
    <property type="match status" value="1"/>
</dbReference>
<feature type="transmembrane region" description="Helical" evidence="6">
    <location>
        <begin position="30"/>
        <end position="47"/>
    </location>
</feature>
<evidence type="ECO:0000256" key="4">
    <source>
        <dbReference type="ARBA" id="ARBA00023136"/>
    </source>
</evidence>
<reference evidence="7 8" key="1">
    <citation type="submission" date="2020-08" db="EMBL/GenBank/DDBJ databases">
        <title>A Genomic Blueprint of the Chicken Gut Microbiome.</title>
        <authorList>
            <person name="Gilroy R."/>
            <person name="Ravi A."/>
            <person name="Getino M."/>
            <person name="Pursley I."/>
            <person name="Horton D.L."/>
            <person name="Alikhan N.-F."/>
            <person name="Baker D."/>
            <person name="Gharbi K."/>
            <person name="Hall N."/>
            <person name="Watson M."/>
            <person name="Adriaenssens E.M."/>
            <person name="Foster-Nyarko E."/>
            <person name="Jarju S."/>
            <person name="Secka A."/>
            <person name="Antonio M."/>
            <person name="Oren A."/>
            <person name="Chaudhuri R."/>
            <person name="La Ragione R.M."/>
            <person name="Hildebrand F."/>
            <person name="Pallen M.J."/>
        </authorList>
    </citation>
    <scope>NUCLEOTIDE SEQUENCE [LARGE SCALE GENOMIC DNA]</scope>
    <source>
        <strain evidence="7 8">Sa2BUA9</strain>
    </source>
</reference>
<name>A0ABR8RA69_9BACI</name>
<evidence type="ECO:0000256" key="3">
    <source>
        <dbReference type="ARBA" id="ARBA00022989"/>
    </source>
</evidence>
<feature type="transmembrane region" description="Helical" evidence="6">
    <location>
        <begin position="68"/>
        <end position="87"/>
    </location>
</feature>
<keyword evidence="2 6" id="KW-0812">Transmembrane</keyword>
<dbReference type="EMBL" id="JACSQO010000005">
    <property type="protein sequence ID" value="MBD7944696.1"/>
    <property type="molecule type" value="Genomic_DNA"/>
</dbReference>
<dbReference type="RefSeq" id="WP_191697231.1">
    <property type="nucleotide sequence ID" value="NZ_JACSQO010000005.1"/>
</dbReference>
<proteinExistence type="inferred from homology"/>
<keyword evidence="3 6" id="KW-1133">Transmembrane helix</keyword>
<feature type="transmembrane region" description="Helical" evidence="6">
    <location>
        <begin position="93"/>
        <end position="112"/>
    </location>
</feature>
<dbReference type="Proteomes" id="UP000640786">
    <property type="component" value="Unassembled WGS sequence"/>
</dbReference>
<evidence type="ECO:0000256" key="5">
    <source>
        <dbReference type="ARBA" id="ARBA00023600"/>
    </source>
</evidence>
<keyword evidence="8" id="KW-1185">Reference proteome</keyword>
<organism evidence="7 8">
    <name type="scientific">Psychrobacillus faecigallinarum</name>
    <dbReference type="NCBI Taxonomy" id="2762235"/>
    <lineage>
        <taxon>Bacteria</taxon>
        <taxon>Bacillati</taxon>
        <taxon>Bacillota</taxon>
        <taxon>Bacilli</taxon>
        <taxon>Bacillales</taxon>
        <taxon>Bacillaceae</taxon>
        <taxon>Psychrobacillus</taxon>
    </lineage>
</organism>
<comment type="caution">
    <text evidence="7">The sequence shown here is derived from an EMBL/GenBank/DDBJ whole genome shotgun (WGS) entry which is preliminary data.</text>
</comment>
<evidence type="ECO:0000313" key="8">
    <source>
        <dbReference type="Proteomes" id="UP000640786"/>
    </source>
</evidence>
<protein>
    <submittedName>
        <fullName evidence="7">Phage holin family protein</fullName>
    </submittedName>
</protein>
<accession>A0ABR8RA69</accession>
<evidence type="ECO:0000256" key="2">
    <source>
        <dbReference type="ARBA" id="ARBA00022692"/>
    </source>
</evidence>
<evidence type="ECO:0000256" key="6">
    <source>
        <dbReference type="SAM" id="Phobius"/>
    </source>
</evidence>
<keyword evidence="4 6" id="KW-0472">Membrane</keyword>
<dbReference type="InterPro" id="IPR006480">
    <property type="entry name" value="Phage_holin_4_1"/>
</dbReference>
<dbReference type="Pfam" id="PF05105">
    <property type="entry name" value="Phage_holin_4_1"/>
    <property type="match status" value="1"/>
</dbReference>